<accession>A0A9J5XSM6</accession>
<name>A0A9J5XSM6_SOLCO</name>
<sequence>MEDKEFKALIELREIRREAQKMHEEFLQKQEVDKCIPRRNFEIRKREAIWESLTYGSEIRKMECVWREERLVGRRIFANDSI</sequence>
<dbReference type="Proteomes" id="UP000824120">
    <property type="component" value="Chromosome 8"/>
</dbReference>
<evidence type="ECO:0000313" key="2">
    <source>
        <dbReference type="Proteomes" id="UP000824120"/>
    </source>
</evidence>
<proteinExistence type="predicted"/>
<dbReference type="EMBL" id="JACXVP010000008">
    <property type="protein sequence ID" value="KAG5591307.1"/>
    <property type="molecule type" value="Genomic_DNA"/>
</dbReference>
<reference evidence="1 2" key="1">
    <citation type="submission" date="2020-09" db="EMBL/GenBank/DDBJ databases">
        <title>De no assembly of potato wild relative species, Solanum commersonii.</title>
        <authorList>
            <person name="Cho K."/>
        </authorList>
    </citation>
    <scope>NUCLEOTIDE SEQUENCE [LARGE SCALE GENOMIC DNA]</scope>
    <source>
        <strain evidence="1">LZ3.2</strain>
        <tissue evidence="1">Leaf</tissue>
    </source>
</reference>
<keyword evidence="2" id="KW-1185">Reference proteome</keyword>
<gene>
    <name evidence="1" type="ORF">H5410_041821</name>
</gene>
<dbReference type="AlphaFoldDB" id="A0A9J5XSM6"/>
<organism evidence="1 2">
    <name type="scientific">Solanum commersonii</name>
    <name type="common">Commerson's wild potato</name>
    <name type="synonym">Commerson's nightshade</name>
    <dbReference type="NCBI Taxonomy" id="4109"/>
    <lineage>
        <taxon>Eukaryota</taxon>
        <taxon>Viridiplantae</taxon>
        <taxon>Streptophyta</taxon>
        <taxon>Embryophyta</taxon>
        <taxon>Tracheophyta</taxon>
        <taxon>Spermatophyta</taxon>
        <taxon>Magnoliopsida</taxon>
        <taxon>eudicotyledons</taxon>
        <taxon>Gunneridae</taxon>
        <taxon>Pentapetalae</taxon>
        <taxon>asterids</taxon>
        <taxon>lamiids</taxon>
        <taxon>Solanales</taxon>
        <taxon>Solanaceae</taxon>
        <taxon>Solanoideae</taxon>
        <taxon>Solaneae</taxon>
        <taxon>Solanum</taxon>
    </lineage>
</organism>
<protein>
    <submittedName>
        <fullName evidence="1">Uncharacterized protein</fullName>
    </submittedName>
</protein>
<comment type="caution">
    <text evidence="1">The sequence shown here is derived from an EMBL/GenBank/DDBJ whole genome shotgun (WGS) entry which is preliminary data.</text>
</comment>
<evidence type="ECO:0000313" key="1">
    <source>
        <dbReference type="EMBL" id="KAG5591307.1"/>
    </source>
</evidence>